<comment type="similarity">
    <text evidence="6">Belongs to the ARTD/PARP family.</text>
</comment>
<dbReference type="GO" id="GO:0005737">
    <property type="term" value="C:cytoplasm"/>
    <property type="evidence" value="ECO:0007669"/>
    <property type="project" value="TreeGrafter"/>
</dbReference>
<dbReference type="GO" id="GO:0003714">
    <property type="term" value="F:transcription corepressor activity"/>
    <property type="evidence" value="ECO:0007669"/>
    <property type="project" value="TreeGrafter"/>
</dbReference>
<dbReference type="GO" id="GO:0070212">
    <property type="term" value="P:protein poly-ADP-ribosylation"/>
    <property type="evidence" value="ECO:0007669"/>
    <property type="project" value="TreeGrafter"/>
</dbReference>
<dbReference type="EC" id="2.4.2.-" evidence="7"/>
<dbReference type="GO" id="GO:0003950">
    <property type="term" value="F:NAD+ poly-ADP-ribosyltransferase activity"/>
    <property type="evidence" value="ECO:0007669"/>
    <property type="project" value="UniProtKB-UniRule"/>
</dbReference>
<evidence type="ECO:0000313" key="11">
    <source>
        <dbReference type="Proteomes" id="UP000261520"/>
    </source>
</evidence>
<evidence type="ECO:0000256" key="6">
    <source>
        <dbReference type="ARBA" id="ARBA00024347"/>
    </source>
</evidence>
<dbReference type="PANTHER" id="PTHR14453:SF106">
    <property type="entry name" value="POLY [ADP-RIBOSE] POLYMERASE"/>
    <property type="match status" value="1"/>
</dbReference>
<dbReference type="Ensembl" id="ENSPMGT00000015116.1">
    <property type="protein sequence ID" value="ENSPMGP00000014166.1"/>
    <property type="gene ID" value="ENSPMGG00000011629.1"/>
</dbReference>
<evidence type="ECO:0000256" key="5">
    <source>
        <dbReference type="ARBA" id="ARBA00023242"/>
    </source>
</evidence>
<organism evidence="10 11">
    <name type="scientific">Periophthalmus magnuspinnatus</name>
    <dbReference type="NCBI Taxonomy" id="409849"/>
    <lineage>
        <taxon>Eukaryota</taxon>
        <taxon>Metazoa</taxon>
        <taxon>Chordata</taxon>
        <taxon>Craniata</taxon>
        <taxon>Vertebrata</taxon>
        <taxon>Euteleostomi</taxon>
        <taxon>Actinopterygii</taxon>
        <taxon>Neopterygii</taxon>
        <taxon>Teleostei</taxon>
        <taxon>Neoteleostei</taxon>
        <taxon>Acanthomorphata</taxon>
        <taxon>Gobiaria</taxon>
        <taxon>Gobiiformes</taxon>
        <taxon>Gobioidei</taxon>
        <taxon>Gobiidae</taxon>
        <taxon>Oxudercinae</taxon>
        <taxon>Periophthalmus</taxon>
    </lineage>
</organism>
<dbReference type="InterPro" id="IPR052056">
    <property type="entry name" value="Mono-ARTD/PARP"/>
</dbReference>
<keyword evidence="11" id="KW-1185">Reference proteome</keyword>
<evidence type="ECO:0000256" key="7">
    <source>
        <dbReference type="RuleBase" id="RU362114"/>
    </source>
</evidence>
<name>A0A3B4ACD8_9GOBI</name>
<keyword evidence="8" id="KW-0472">Membrane</keyword>
<keyword evidence="8" id="KW-0812">Transmembrane</keyword>
<dbReference type="FunFam" id="3.90.228.10:FF:000008">
    <property type="entry name" value="Poly [ADP-ribose] polymerase"/>
    <property type="match status" value="1"/>
</dbReference>
<dbReference type="InterPro" id="IPR037197">
    <property type="entry name" value="WWE_dom_sf"/>
</dbReference>
<proteinExistence type="inferred from homology"/>
<dbReference type="Pfam" id="PF00644">
    <property type="entry name" value="PARP"/>
    <property type="match status" value="1"/>
</dbReference>
<evidence type="ECO:0000256" key="4">
    <source>
        <dbReference type="ARBA" id="ARBA00023027"/>
    </source>
</evidence>
<evidence type="ECO:0000256" key="3">
    <source>
        <dbReference type="ARBA" id="ARBA00022679"/>
    </source>
</evidence>
<keyword evidence="3 7" id="KW-0808">Transferase</keyword>
<reference evidence="10" key="2">
    <citation type="submission" date="2025-09" db="UniProtKB">
        <authorList>
            <consortium name="Ensembl"/>
        </authorList>
    </citation>
    <scope>IDENTIFICATION</scope>
</reference>
<evidence type="ECO:0000256" key="8">
    <source>
        <dbReference type="SAM" id="Phobius"/>
    </source>
</evidence>
<keyword evidence="4 7" id="KW-0520">NAD</keyword>
<dbReference type="GO" id="GO:0010629">
    <property type="term" value="P:negative regulation of gene expression"/>
    <property type="evidence" value="ECO:0007669"/>
    <property type="project" value="TreeGrafter"/>
</dbReference>
<evidence type="ECO:0000256" key="1">
    <source>
        <dbReference type="ARBA" id="ARBA00004123"/>
    </source>
</evidence>
<dbReference type="Pfam" id="PF22005">
    <property type="entry name" value="WWE_1"/>
    <property type="match status" value="1"/>
</dbReference>
<evidence type="ECO:0000256" key="2">
    <source>
        <dbReference type="ARBA" id="ARBA00022676"/>
    </source>
</evidence>
<dbReference type="STRING" id="409849.ENSPMGP00000014166"/>
<keyword evidence="8" id="KW-1133">Transmembrane helix</keyword>
<dbReference type="PROSITE" id="PS51059">
    <property type="entry name" value="PARP_CATALYTIC"/>
    <property type="match status" value="1"/>
</dbReference>
<keyword evidence="5" id="KW-0539">Nucleus</keyword>
<evidence type="ECO:0000313" key="10">
    <source>
        <dbReference type="Ensembl" id="ENSPMGP00000014166.1"/>
    </source>
</evidence>
<sequence length="283" mass="32197">MLSGLIEWQFVQDDGEKKPFDPMTNLALEEAFLQKKTTKITINQQPFTANPVRMRADSERRNKTVELFRKDCKDDASLPSEWSDMKSDELLKLVQLLPTSNEYKKVETEVTQHGLQLNILSIERVQNVTLWKSYQIKKKEMDTKNKNTNNEKVLFHGTGAKSIDLINKQGFNRSYAGTHAAMYGKGSYFAVDPVYSAQGYSAPDAKGHKRLYVALVLVGEYTTGQKGMITPPAKSNPSDLYDSVTNQMPNPTMFIIFNDVQAYPQYLITFIFCCLQICCIYLV</sequence>
<feature type="domain" description="PARP catalytic" evidence="9">
    <location>
        <begin position="78"/>
        <end position="283"/>
    </location>
</feature>
<dbReference type="Proteomes" id="UP000261520">
    <property type="component" value="Unplaced"/>
</dbReference>
<dbReference type="SUPFAM" id="SSF117839">
    <property type="entry name" value="WWE domain"/>
    <property type="match status" value="1"/>
</dbReference>
<dbReference type="AlphaFoldDB" id="A0A3B4ACD8"/>
<dbReference type="GO" id="GO:0005634">
    <property type="term" value="C:nucleus"/>
    <property type="evidence" value="ECO:0007669"/>
    <property type="project" value="UniProtKB-SubCell"/>
</dbReference>
<protein>
    <recommendedName>
        <fullName evidence="7">Poly [ADP-ribose] polymerase</fullName>
        <shortName evidence="7">PARP</shortName>
        <ecNumber evidence="7">2.4.2.-</ecNumber>
    </recommendedName>
</protein>
<evidence type="ECO:0000259" key="9">
    <source>
        <dbReference type="PROSITE" id="PS51059"/>
    </source>
</evidence>
<dbReference type="Gene3D" id="3.90.228.10">
    <property type="match status" value="1"/>
</dbReference>
<dbReference type="CDD" id="cd01439">
    <property type="entry name" value="TCCD_inducible_PARP_like"/>
    <property type="match status" value="1"/>
</dbReference>
<dbReference type="InterPro" id="IPR054596">
    <property type="entry name" value="PARP14_WWE"/>
</dbReference>
<accession>A0A3B4ACD8</accession>
<feature type="transmembrane region" description="Helical" evidence="8">
    <location>
        <begin position="263"/>
        <end position="282"/>
    </location>
</feature>
<comment type="subcellular location">
    <subcellularLocation>
        <location evidence="1">Nucleus</location>
    </subcellularLocation>
</comment>
<dbReference type="Gene3D" id="3.30.720.50">
    <property type="match status" value="1"/>
</dbReference>
<dbReference type="InterPro" id="IPR012317">
    <property type="entry name" value="Poly(ADP-ribose)pol_cat_dom"/>
</dbReference>
<dbReference type="GO" id="GO:1990404">
    <property type="term" value="F:NAD+-protein mono-ADP-ribosyltransferase activity"/>
    <property type="evidence" value="ECO:0007669"/>
    <property type="project" value="TreeGrafter"/>
</dbReference>
<keyword evidence="2 7" id="KW-0328">Glycosyltransferase</keyword>
<dbReference type="PANTHER" id="PTHR14453">
    <property type="entry name" value="PARP/ZINC FINGER CCCH TYPE DOMAIN CONTAINING PROTEIN"/>
    <property type="match status" value="1"/>
</dbReference>
<dbReference type="SUPFAM" id="SSF56399">
    <property type="entry name" value="ADP-ribosylation"/>
    <property type="match status" value="1"/>
</dbReference>
<reference evidence="10" key="1">
    <citation type="submission" date="2025-08" db="UniProtKB">
        <authorList>
            <consortium name="Ensembl"/>
        </authorList>
    </citation>
    <scope>IDENTIFICATION</scope>
</reference>